<accession>A0A0E9T0U0</accession>
<sequence length="40" mass="4430">MEFNGTALCAGFESHCVRVRGLLLSFVLTDQFQPLLTDSL</sequence>
<reference evidence="1" key="2">
    <citation type="journal article" date="2015" name="Fish Shellfish Immunol.">
        <title>Early steps in the European eel (Anguilla anguilla)-Vibrio vulnificus interaction in the gills: Role of the RtxA13 toxin.</title>
        <authorList>
            <person name="Callol A."/>
            <person name="Pajuelo D."/>
            <person name="Ebbesson L."/>
            <person name="Teles M."/>
            <person name="MacKenzie S."/>
            <person name="Amaro C."/>
        </authorList>
    </citation>
    <scope>NUCLEOTIDE SEQUENCE</scope>
</reference>
<evidence type="ECO:0000313" key="1">
    <source>
        <dbReference type="EMBL" id="JAH46333.1"/>
    </source>
</evidence>
<organism evidence="1">
    <name type="scientific">Anguilla anguilla</name>
    <name type="common">European freshwater eel</name>
    <name type="synonym">Muraena anguilla</name>
    <dbReference type="NCBI Taxonomy" id="7936"/>
    <lineage>
        <taxon>Eukaryota</taxon>
        <taxon>Metazoa</taxon>
        <taxon>Chordata</taxon>
        <taxon>Craniata</taxon>
        <taxon>Vertebrata</taxon>
        <taxon>Euteleostomi</taxon>
        <taxon>Actinopterygii</taxon>
        <taxon>Neopterygii</taxon>
        <taxon>Teleostei</taxon>
        <taxon>Anguilliformes</taxon>
        <taxon>Anguillidae</taxon>
        <taxon>Anguilla</taxon>
    </lineage>
</organism>
<dbReference type="AlphaFoldDB" id="A0A0E9T0U0"/>
<protein>
    <submittedName>
        <fullName evidence="1">Uncharacterized protein</fullName>
    </submittedName>
</protein>
<name>A0A0E9T0U0_ANGAN</name>
<dbReference type="EMBL" id="GBXM01062244">
    <property type="protein sequence ID" value="JAH46333.1"/>
    <property type="molecule type" value="Transcribed_RNA"/>
</dbReference>
<proteinExistence type="predicted"/>
<reference evidence="1" key="1">
    <citation type="submission" date="2014-11" db="EMBL/GenBank/DDBJ databases">
        <authorList>
            <person name="Amaro Gonzalez C."/>
        </authorList>
    </citation>
    <scope>NUCLEOTIDE SEQUENCE</scope>
</reference>
<dbReference type="EMBL" id="GBXM01085273">
    <property type="protein sequence ID" value="JAH23304.1"/>
    <property type="molecule type" value="Transcribed_RNA"/>
</dbReference>